<evidence type="ECO:0000256" key="1">
    <source>
        <dbReference type="SAM" id="MobiDB-lite"/>
    </source>
</evidence>
<protein>
    <submittedName>
        <fullName evidence="3">Uncharacterized protein</fullName>
    </submittedName>
</protein>
<dbReference type="WBParaSite" id="nRc.2.0.1.t20013-RA">
    <property type="protein sequence ID" value="nRc.2.0.1.t20013-RA"/>
    <property type="gene ID" value="nRc.2.0.1.g20013"/>
</dbReference>
<evidence type="ECO:0000313" key="3">
    <source>
        <dbReference type="WBParaSite" id="nRc.2.0.1.t20013-RA"/>
    </source>
</evidence>
<dbReference type="AlphaFoldDB" id="A0A915J2A9"/>
<evidence type="ECO:0000313" key="2">
    <source>
        <dbReference type="Proteomes" id="UP000887565"/>
    </source>
</evidence>
<name>A0A915J2A9_ROMCU</name>
<reference evidence="3" key="1">
    <citation type="submission" date="2022-11" db="UniProtKB">
        <authorList>
            <consortium name="WormBaseParasite"/>
        </authorList>
    </citation>
    <scope>IDENTIFICATION</scope>
</reference>
<organism evidence="2 3">
    <name type="scientific">Romanomermis culicivorax</name>
    <name type="common">Nematode worm</name>
    <dbReference type="NCBI Taxonomy" id="13658"/>
    <lineage>
        <taxon>Eukaryota</taxon>
        <taxon>Metazoa</taxon>
        <taxon>Ecdysozoa</taxon>
        <taxon>Nematoda</taxon>
        <taxon>Enoplea</taxon>
        <taxon>Dorylaimia</taxon>
        <taxon>Mermithida</taxon>
        <taxon>Mermithoidea</taxon>
        <taxon>Mermithidae</taxon>
        <taxon>Romanomermis</taxon>
    </lineage>
</organism>
<proteinExistence type="predicted"/>
<accession>A0A915J2A9</accession>
<feature type="region of interest" description="Disordered" evidence="1">
    <location>
        <begin position="1"/>
        <end position="37"/>
    </location>
</feature>
<feature type="compositionally biased region" description="Low complexity" evidence="1">
    <location>
        <begin position="28"/>
        <end position="37"/>
    </location>
</feature>
<sequence>MPQRITLLKKSPKRKDQPKEIEAEQAVQHPQPSPHQLPSRRLEVMELAKPIFLIAQVSVSISPDCQQWVTSTIFPTTTATIPHVIVQPLPTNSMAAELPIETAVVNVTNSRCPLLFVNNTRNSIKLHSNQLLAVAALGKPMQMSSSNRRCGL</sequence>
<keyword evidence="2" id="KW-1185">Reference proteome</keyword>
<dbReference type="Proteomes" id="UP000887565">
    <property type="component" value="Unplaced"/>
</dbReference>